<dbReference type="OrthoDB" id="2553257at2759"/>
<evidence type="ECO:0000313" key="4">
    <source>
        <dbReference type="Proteomes" id="UP000014071"/>
    </source>
</evidence>
<dbReference type="Proteomes" id="UP000014071">
    <property type="component" value="Unassembled WGS sequence"/>
</dbReference>
<evidence type="ECO:0000313" key="3">
    <source>
        <dbReference type="EMBL" id="GAC95158.1"/>
    </source>
</evidence>
<keyword evidence="2" id="KW-0732">Signal</keyword>
<accession>R9P1I6</accession>
<dbReference type="HOGENOM" id="CLU_1078379_0_0_1"/>
<dbReference type="EMBL" id="DF238791">
    <property type="protein sequence ID" value="GAC95158.1"/>
    <property type="molecule type" value="Genomic_DNA"/>
</dbReference>
<dbReference type="AlphaFoldDB" id="R9P1I6"/>
<gene>
    <name evidence="3" type="ORF">PHSY_002733</name>
</gene>
<proteinExistence type="predicted"/>
<feature type="chain" id="PRO_5004487630" description="Mig1 protein" evidence="2">
    <location>
        <begin position="28"/>
        <end position="243"/>
    </location>
</feature>
<name>R9P1I6_PSEHS</name>
<dbReference type="GeneID" id="24108024"/>
<protein>
    <recommendedName>
        <fullName evidence="5">Mig1 protein</fullName>
    </recommendedName>
</protein>
<dbReference type="eggNOG" id="ENOG502RDQS">
    <property type="taxonomic scope" value="Eukaryota"/>
</dbReference>
<evidence type="ECO:0008006" key="5">
    <source>
        <dbReference type="Google" id="ProtNLM"/>
    </source>
</evidence>
<sequence>MILFFKVVMSYSAKMLLTMALVSFVHCIVEEEPAPSTGRGGGGGEEEEGSPGGARGSSTGSSSMFGYVPFTNADTLGHYYPSTYCDITPLKVDSKEFDKRCGPASDPKWPCFSHNGESTMQMVTVEPWTSPLNMSDEIVLKDDQAMEFTLRNATDEFTIEYATARYPKFRFYGYEPTTGCYKIHLSGTEHGRIHVTLTEDGDAEIDTKNVRETGKRLCSKWIYIGTRWRDTITTMAEDDGRGI</sequence>
<feature type="signal peptide" evidence="2">
    <location>
        <begin position="1"/>
        <end position="27"/>
    </location>
</feature>
<keyword evidence="4" id="KW-1185">Reference proteome</keyword>
<organism evidence="3 4">
    <name type="scientific">Pseudozyma hubeiensis (strain SY62)</name>
    <name type="common">Yeast</name>
    <dbReference type="NCBI Taxonomy" id="1305764"/>
    <lineage>
        <taxon>Eukaryota</taxon>
        <taxon>Fungi</taxon>
        <taxon>Dikarya</taxon>
        <taxon>Basidiomycota</taxon>
        <taxon>Ustilaginomycotina</taxon>
        <taxon>Ustilaginomycetes</taxon>
        <taxon>Ustilaginales</taxon>
        <taxon>Ustilaginaceae</taxon>
        <taxon>Pseudozyma</taxon>
    </lineage>
</organism>
<reference evidence="4" key="1">
    <citation type="journal article" date="2013" name="Genome Announc.">
        <title>Draft genome sequence of the basidiomycetous yeast-like fungus Pseudozyma hubeiensis SY62, which produces an abundant amount of the biosurfactant mannosylerythritol lipids.</title>
        <authorList>
            <person name="Konishi M."/>
            <person name="Hatada Y."/>
            <person name="Horiuchi J."/>
        </authorList>
    </citation>
    <scope>NUCLEOTIDE SEQUENCE [LARGE SCALE GENOMIC DNA]</scope>
    <source>
        <strain evidence="4">SY62</strain>
    </source>
</reference>
<feature type="region of interest" description="Disordered" evidence="1">
    <location>
        <begin position="33"/>
        <end position="60"/>
    </location>
</feature>
<dbReference type="RefSeq" id="XP_012188745.1">
    <property type="nucleotide sequence ID" value="XM_012333355.1"/>
</dbReference>
<evidence type="ECO:0000256" key="1">
    <source>
        <dbReference type="SAM" id="MobiDB-lite"/>
    </source>
</evidence>
<evidence type="ECO:0000256" key="2">
    <source>
        <dbReference type="SAM" id="SignalP"/>
    </source>
</evidence>